<feature type="compositionally biased region" description="Basic residues" evidence="1">
    <location>
        <begin position="1"/>
        <end position="11"/>
    </location>
</feature>
<dbReference type="EMBL" id="CP015867">
    <property type="protein sequence ID" value="ANJ11987.1"/>
    <property type="molecule type" value="Genomic_DNA"/>
</dbReference>
<dbReference type="Proteomes" id="UP000078468">
    <property type="component" value="Plasmid pspa1"/>
</dbReference>
<gene>
    <name evidence="2" type="ORF">Spa2297_33375</name>
</gene>
<geneLocation type="plasmid" evidence="3">
    <name>pspa1</name>
</geneLocation>
<feature type="region of interest" description="Disordered" evidence="1">
    <location>
        <begin position="1"/>
        <end position="29"/>
    </location>
</feature>
<sequence length="70" mass="7717">MYSMLRRRRPSRRGEESETAEVQPGRAETEADWPDVAAVYFWSCTVVTFGYGPSPQLSSGAIGPARPAPE</sequence>
<keyword evidence="2" id="KW-0614">Plasmid</keyword>
<proteinExistence type="predicted"/>
<evidence type="ECO:0000313" key="2">
    <source>
        <dbReference type="EMBL" id="ANJ11987.1"/>
    </source>
</evidence>
<protein>
    <submittedName>
        <fullName evidence="2">Uncharacterized protein</fullName>
    </submittedName>
</protein>
<dbReference type="AlphaFoldDB" id="A0A191VAN6"/>
<evidence type="ECO:0000256" key="1">
    <source>
        <dbReference type="SAM" id="MobiDB-lite"/>
    </source>
</evidence>
<accession>A0A191VAN6</accession>
<dbReference type="KEGG" id="spav:Spa2297_33375"/>
<organism evidence="2 3">
    <name type="scientific">Streptomyces parvulus</name>
    <dbReference type="NCBI Taxonomy" id="146923"/>
    <lineage>
        <taxon>Bacteria</taxon>
        <taxon>Bacillati</taxon>
        <taxon>Actinomycetota</taxon>
        <taxon>Actinomycetes</taxon>
        <taxon>Kitasatosporales</taxon>
        <taxon>Streptomycetaceae</taxon>
        <taxon>Streptomyces</taxon>
    </lineage>
</organism>
<name>A0A191VAN6_9ACTN</name>
<reference evidence="2 3" key="1">
    <citation type="submission" date="2016-05" db="EMBL/GenBank/DDBJ databases">
        <title>Non-Contiguous Finished Genome Sequence of Streptomyces parvulus 2297 Integrated Site-Specifically with Actinophage R4.</title>
        <authorList>
            <person name="Nishizawa T."/>
            <person name="Miura T."/>
            <person name="Harada C."/>
            <person name="Guo Y."/>
            <person name="Narisawa K."/>
            <person name="Ohta H."/>
            <person name="Takahashi H."/>
            <person name="Shirai M."/>
        </authorList>
    </citation>
    <scope>NUCLEOTIDE SEQUENCE [LARGE SCALE GENOMIC DNA]</scope>
    <source>
        <strain evidence="2 3">2297</strain>
        <plasmid evidence="3">pspa1</plasmid>
    </source>
</reference>
<evidence type="ECO:0000313" key="3">
    <source>
        <dbReference type="Proteomes" id="UP000078468"/>
    </source>
</evidence>